<dbReference type="EMBL" id="KI913990">
    <property type="protein sequence ID" value="ETV93716.1"/>
    <property type="molecule type" value="Genomic_DNA"/>
</dbReference>
<feature type="domain" description="PH" evidence="2">
    <location>
        <begin position="5"/>
        <end position="116"/>
    </location>
</feature>
<dbReference type="RefSeq" id="XP_008877757.1">
    <property type="nucleotide sequence ID" value="XM_008879535.1"/>
</dbReference>
<proteinExistence type="predicted"/>
<dbReference type="GO" id="GO:0005829">
    <property type="term" value="C:cytosol"/>
    <property type="evidence" value="ECO:0007669"/>
    <property type="project" value="GOC"/>
</dbReference>
<dbReference type="SMART" id="SM00233">
    <property type="entry name" value="PH"/>
    <property type="match status" value="1"/>
</dbReference>
<dbReference type="AlphaFoldDB" id="A0A024TJC1"/>
<dbReference type="VEuPathDB" id="FungiDB:H310_12480"/>
<dbReference type="GO" id="GO:0005769">
    <property type="term" value="C:early endosome"/>
    <property type="evidence" value="ECO:0007669"/>
    <property type="project" value="TreeGrafter"/>
</dbReference>
<dbReference type="InterPro" id="IPR045188">
    <property type="entry name" value="Boi1/Boi2-like"/>
</dbReference>
<dbReference type="InterPro" id="IPR001849">
    <property type="entry name" value="PH_domain"/>
</dbReference>
<dbReference type="SUPFAM" id="SSF50729">
    <property type="entry name" value="PH domain-like"/>
    <property type="match status" value="1"/>
</dbReference>
<dbReference type="GO" id="GO:0001881">
    <property type="term" value="P:receptor recycling"/>
    <property type="evidence" value="ECO:0007669"/>
    <property type="project" value="TreeGrafter"/>
</dbReference>
<dbReference type="GeneID" id="20089530"/>
<dbReference type="Pfam" id="PF00169">
    <property type="entry name" value="PH"/>
    <property type="match status" value="1"/>
</dbReference>
<dbReference type="PANTHER" id="PTHR22902:SF27">
    <property type="entry name" value="PLECKSTRIN HOMOLOGY DOMAIN-CONTAINING FAMILY A MEMBER 3"/>
    <property type="match status" value="1"/>
</dbReference>
<sequence length="171" mass="19578">MTNTTVYRMGSIYKQGRKRGWFGRDNWKARYAILTGDCLLYYKTRGGSLKGSVDLTRCTLQDIEIMPPDCLMRDQDTKNTTIWRIAIKTPQRRFVLAAFSQQDMDAWVEALEHVVLQHGRPSSGSSVDTRLSSMERYTEMKATNSFPGPPARTLTKMASFRLRRSKASRIA</sequence>
<gene>
    <name evidence="3" type="ORF">H310_12480</name>
</gene>
<evidence type="ECO:0000313" key="3">
    <source>
        <dbReference type="EMBL" id="ETV93716.1"/>
    </source>
</evidence>
<dbReference type="STRING" id="157072.A0A024TJC1"/>
<dbReference type="Gene3D" id="2.30.29.30">
    <property type="entry name" value="Pleckstrin-homology domain (PH domain)/Phosphotyrosine-binding domain (PTB)"/>
    <property type="match status" value="1"/>
</dbReference>
<dbReference type="GO" id="GO:0042147">
    <property type="term" value="P:retrograde transport, endosome to Golgi"/>
    <property type="evidence" value="ECO:0007669"/>
    <property type="project" value="TreeGrafter"/>
</dbReference>
<dbReference type="GO" id="GO:0007032">
    <property type="term" value="P:endosome organization"/>
    <property type="evidence" value="ECO:0007669"/>
    <property type="project" value="TreeGrafter"/>
</dbReference>
<keyword evidence="1" id="KW-0597">Phosphoprotein</keyword>
<evidence type="ECO:0000259" key="2">
    <source>
        <dbReference type="PROSITE" id="PS50003"/>
    </source>
</evidence>
<protein>
    <recommendedName>
        <fullName evidence="2">PH domain-containing protein</fullName>
    </recommendedName>
</protein>
<dbReference type="GO" id="GO:0055037">
    <property type="term" value="C:recycling endosome"/>
    <property type="evidence" value="ECO:0007669"/>
    <property type="project" value="TreeGrafter"/>
</dbReference>
<evidence type="ECO:0000256" key="1">
    <source>
        <dbReference type="ARBA" id="ARBA00022553"/>
    </source>
</evidence>
<dbReference type="CDD" id="cd00821">
    <property type="entry name" value="PH"/>
    <property type="match status" value="1"/>
</dbReference>
<accession>A0A024TJC1</accession>
<dbReference type="GO" id="GO:0005802">
    <property type="term" value="C:trans-Golgi network"/>
    <property type="evidence" value="ECO:0007669"/>
    <property type="project" value="TreeGrafter"/>
</dbReference>
<dbReference type="PANTHER" id="PTHR22902">
    <property type="entry name" value="SESQUIPEDALIAN"/>
    <property type="match status" value="1"/>
</dbReference>
<dbReference type="OrthoDB" id="2157866at2759"/>
<dbReference type="InterPro" id="IPR011993">
    <property type="entry name" value="PH-like_dom_sf"/>
</dbReference>
<organism evidence="3">
    <name type="scientific">Aphanomyces invadans</name>
    <dbReference type="NCBI Taxonomy" id="157072"/>
    <lineage>
        <taxon>Eukaryota</taxon>
        <taxon>Sar</taxon>
        <taxon>Stramenopiles</taxon>
        <taxon>Oomycota</taxon>
        <taxon>Saprolegniomycetes</taxon>
        <taxon>Saprolegniales</taxon>
        <taxon>Verrucalvaceae</taxon>
        <taxon>Aphanomyces</taxon>
    </lineage>
</organism>
<reference evidence="3" key="1">
    <citation type="submission" date="2013-12" db="EMBL/GenBank/DDBJ databases">
        <title>The Genome Sequence of Aphanomyces invadans NJM9701.</title>
        <authorList>
            <consortium name="The Broad Institute Genomics Platform"/>
            <person name="Russ C."/>
            <person name="Tyler B."/>
            <person name="van West P."/>
            <person name="Dieguez-Uribeondo J."/>
            <person name="Young S.K."/>
            <person name="Zeng Q."/>
            <person name="Gargeya S."/>
            <person name="Fitzgerald M."/>
            <person name="Abouelleil A."/>
            <person name="Alvarado L."/>
            <person name="Chapman S.B."/>
            <person name="Gainer-Dewar J."/>
            <person name="Goldberg J."/>
            <person name="Griggs A."/>
            <person name="Gujja S."/>
            <person name="Hansen M."/>
            <person name="Howarth C."/>
            <person name="Imamovic A."/>
            <person name="Ireland A."/>
            <person name="Larimer J."/>
            <person name="McCowan C."/>
            <person name="Murphy C."/>
            <person name="Pearson M."/>
            <person name="Poon T.W."/>
            <person name="Priest M."/>
            <person name="Roberts A."/>
            <person name="Saif S."/>
            <person name="Shea T."/>
            <person name="Sykes S."/>
            <person name="Wortman J."/>
            <person name="Nusbaum C."/>
            <person name="Birren B."/>
        </authorList>
    </citation>
    <scope>NUCLEOTIDE SEQUENCE [LARGE SCALE GENOMIC DNA]</scope>
    <source>
        <strain evidence="3">NJM9701</strain>
    </source>
</reference>
<name>A0A024TJC1_9STRA</name>
<dbReference type="PROSITE" id="PS50003">
    <property type="entry name" value="PH_DOMAIN"/>
    <property type="match status" value="1"/>
</dbReference>